<dbReference type="STRING" id="349307.Mthe_0019"/>
<dbReference type="GO" id="GO:0009086">
    <property type="term" value="P:methionine biosynthetic process"/>
    <property type="evidence" value="ECO:0007669"/>
    <property type="project" value="UniProtKB-KW"/>
</dbReference>
<dbReference type="Gene3D" id="3.10.580.10">
    <property type="entry name" value="CBS-domain"/>
    <property type="match status" value="1"/>
</dbReference>
<evidence type="ECO:0000313" key="6">
    <source>
        <dbReference type="Proteomes" id="UP000000674"/>
    </source>
</evidence>
<sequence length="503" mass="54451">MEAKKSLSEINERIRDGSVRVVTAEEMPSIVEELGPDGAVREVDVVTTGTFGAMCSSGVFLNLGHSDPPIKISRAWLNQVEAYGGVAAVDLFLGATQPSEDRGIEYGGAHVIEDLVSGRAVDVMGEGVGTDCYPRMEIETTLHLEDLNQALMVNPRNAYQRYNAATNSSDRTLHTYMGTLLPHFGNVHYSGAGVLNPISNDPGFEYIGTGVRIFLGGAQGYIVGPGTQHSPGTGFATLMVSGDLKRMSSEFLRAATFTKYGPTLYVGVGVPIPILNERLALSTAVRDSDITVPVVDYGVQRRDRPVLKSTSYAELRSGFVEINGKEVPTASLSSFHMARMVAGTLKKWIERGEFLLTEQAEPLSKSGVSRPMKQTKELPYVGDVMNRDVVTVGENISVPEAARVIVGSRFDHLPVVSDDGKLMGIITTWDISKAVANGNISRVSEIMTRRVYTATPDEPIELAARTMDIHSISALPVVDKDNRVIGMITSNDLSRLFAGRRSI</sequence>
<keyword evidence="2" id="KW-0028">Amino-acid biosynthesis</keyword>
<evidence type="ECO:0000256" key="1">
    <source>
        <dbReference type="ARBA" id="ARBA00022737"/>
    </source>
</evidence>
<proteinExistence type="predicted"/>
<dbReference type="SUPFAM" id="SSF54631">
    <property type="entry name" value="CBS-domain pair"/>
    <property type="match status" value="1"/>
</dbReference>
<dbReference type="PANTHER" id="PTHR48108:SF30">
    <property type="entry name" value="L-ASPARTATE SEMIALDEHYDE SULFURTRANSFERASE"/>
    <property type="match status" value="1"/>
</dbReference>
<dbReference type="InterPro" id="IPR051462">
    <property type="entry name" value="CBS_domain-containing"/>
</dbReference>
<dbReference type="SMART" id="SM00116">
    <property type="entry name" value="CBS"/>
    <property type="match status" value="2"/>
</dbReference>
<dbReference type="SMR" id="A0B548"/>
<protein>
    <recommendedName>
        <fullName evidence="4">CBS domain-containing protein</fullName>
    </recommendedName>
</protein>
<dbReference type="InterPro" id="IPR046342">
    <property type="entry name" value="CBS_dom_sf"/>
</dbReference>
<dbReference type="PROSITE" id="PS51371">
    <property type="entry name" value="CBS"/>
    <property type="match status" value="2"/>
</dbReference>
<dbReference type="CDD" id="cd04605">
    <property type="entry name" value="CBS_pair_arch_MET2_assoc"/>
    <property type="match status" value="1"/>
</dbReference>
<dbReference type="RefSeq" id="WP_011695223.1">
    <property type="nucleotide sequence ID" value="NC_008553.1"/>
</dbReference>
<gene>
    <name evidence="5" type="ordered locus">Mthe_0019</name>
</gene>
<feature type="domain" description="CBS" evidence="4">
    <location>
        <begin position="447"/>
        <end position="503"/>
    </location>
</feature>
<dbReference type="InterPro" id="IPR016426">
    <property type="entry name" value="MA1821-like"/>
</dbReference>
<name>A0B548_METTP</name>
<dbReference type="EMBL" id="CP000477">
    <property type="protein sequence ID" value="ABK13822.1"/>
    <property type="molecule type" value="Genomic_DNA"/>
</dbReference>
<feature type="domain" description="CBS" evidence="4">
    <location>
        <begin position="385"/>
        <end position="442"/>
    </location>
</feature>
<dbReference type="Pfam" id="PF01837">
    <property type="entry name" value="HcyBio"/>
    <property type="match status" value="1"/>
</dbReference>
<dbReference type="AlphaFoldDB" id="A0B548"/>
<dbReference type="GeneID" id="4462257"/>
<keyword evidence="6" id="KW-1185">Reference proteome</keyword>
<dbReference type="InterPro" id="IPR000644">
    <property type="entry name" value="CBS_dom"/>
</dbReference>
<keyword evidence="1" id="KW-0677">Repeat</keyword>
<dbReference type="KEGG" id="mtp:Mthe_0019"/>
<keyword evidence="3" id="KW-0129">CBS domain</keyword>
<accession>A0B548</accession>
<dbReference type="InterPro" id="IPR002708">
    <property type="entry name" value="HcyBio"/>
</dbReference>
<keyword evidence="2" id="KW-0486">Methionine biosynthesis</keyword>
<dbReference type="Proteomes" id="UP000000674">
    <property type="component" value="Chromosome"/>
</dbReference>
<evidence type="ECO:0000256" key="2">
    <source>
        <dbReference type="ARBA" id="ARBA00023167"/>
    </source>
</evidence>
<dbReference type="PANTHER" id="PTHR48108">
    <property type="entry name" value="CBS DOMAIN-CONTAINING PROTEIN CBSX2, CHLOROPLASTIC"/>
    <property type="match status" value="1"/>
</dbReference>
<organism evidence="5 6">
    <name type="scientific">Methanothrix thermoacetophila (strain DSM 6194 / JCM 14653 / NBRC 101360 / PT)</name>
    <name type="common">Methanosaeta thermophila</name>
    <dbReference type="NCBI Taxonomy" id="349307"/>
    <lineage>
        <taxon>Archaea</taxon>
        <taxon>Methanobacteriati</taxon>
        <taxon>Methanobacteriota</taxon>
        <taxon>Stenosarchaea group</taxon>
        <taxon>Methanomicrobia</taxon>
        <taxon>Methanotrichales</taxon>
        <taxon>Methanotrichaceae</taxon>
        <taxon>Methanothrix</taxon>
    </lineage>
</organism>
<dbReference type="PIRSF" id="PIRSF004698">
    <property type="entry name" value="UCP004698_CBS_MJ0100"/>
    <property type="match status" value="1"/>
</dbReference>
<dbReference type="Pfam" id="PF00571">
    <property type="entry name" value="CBS"/>
    <property type="match status" value="2"/>
</dbReference>
<dbReference type="HOGENOM" id="CLU_043239_0_0_2"/>
<evidence type="ECO:0000313" key="5">
    <source>
        <dbReference type="EMBL" id="ABK13822.1"/>
    </source>
</evidence>
<evidence type="ECO:0000256" key="3">
    <source>
        <dbReference type="PROSITE-ProRule" id="PRU00703"/>
    </source>
</evidence>
<evidence type="ECO:0000259" key="4">
    <source>
        <dbReference type="PROSITE" id="PS51371"/>
    </source>
</evidence>
<reference evidence="5 6" key="1">
    <citation type="submission" date="2006-10" db="EMBL/GenBank/DDBJ databases">
        <title>Complete sequence of Methanosaeta thermophila PT.</title>
        <authorList>
            <consortium name="US DOE Joint Genome Institute"/>
            <person name="Copeland A."/>
            <person name="Lucas S."/>
            <person name="Lapidus A."/>
            <person name="Barry K."/>
            <person name="Detter J.C."/>
            <person name="Glavina del Rio T."/>
            <person name="Hammon N."/>
            <person name="Israni S."/>
            <person name="Pitluck S."/>
            <person name="Chain P."/>
            <person name="Malfatti S."/>
            <person name="Shin M."/>
            <person name="Vergez L."/>
            <person name="Schmutz J."/>
            <person name="Larimer F."/>
            <person name="Land M."/>
            <person name="Hauser L."/>
            <person name="Kyrpides N."/>
            <person name="Kim E."/>
            <person name="Smith K.S."/>
            <person name="Ingram-Smith C."/>
            <person name="Richardson P."/>
        </authorList>
    </citation>
    <scope>NUCLEOTIDE SEQUENCE [LARGE SCALE GENOMIC DNA]</scope>
    <source>
        <strain evidence="6">DSM 6194 / JCM 14653 / NBRC 101360 / PT</strain>
    </source>
</reference>